<dbReference type="Proteomes" id="UP000215377">
    <property type="component" value="Unassembled WGS sequence"/>
</dbReference>
<dbReference type="AlphaFoldDB" id="A0A225NQ70"/>
<proteinExistence type="predicted"/>
<dbReference type="Gene3D" id="3.20.20.370">
    <property type="entry name" value="Glycoside hydrolase/deacetylase"/>
    <property type="match status" value="1"/>
</dbReference>
<feature type="chain" id="PRO_5012895020" description="Divergent polysaccharide deacetylase" evidence="2">
    <location>
        <begin position="19"/>
        <end position="552"/>
    </location>
</feature>
<feature type="signal peptide" evidence="2">
    <location>
        <begin position="1"/>
        <end position="18"/>
    </location>
</feature>
<sequence length="552" mass="55359">MIWGGVVCGVGLAVLSLAAPLPQPPEAETRAPADGGTRPGPAETGSGIRGDGRDADLVEVPPTAPAGTESAPDTLASLDRADTEPAAVPQVGGQSDALGDPAAVPEAPAVDVDPGEAPVVPAPQAAAPSEPGQEVDLTVSTEPAALPQLDAGGTSVQAPPAPAADSPEAGVAAREGEAPRASSARTTAPAQPDTEVGLSISIEPAQPDAPDVTEETAFGTPPTAGEAPEIESQPDSAPAEPDSDALGAPEQGSAPATVDAPPPPEEDAPRMAGLPQIGGASDTDDRSAPALEDTAPRVAPDAPSRLPTIGEDNGAAPDTPAPVDPDTAGLPPIKAHAQPFEAPEGVPLMSIVLIDGPDSIGAEALADFPYPLTFAVDPTEPGAAEKMRAHRAAGFEVVALIDLPAAAQPADAEVAMAAALGTLDETVAILEGTGTGIQGNRPLSDQVTEIVSQTGHGLITQDNGLNTVPKLAEREGVPTAIVFRDFDGAGQSPVVMRRFLDQAAFRAGQQGSVVMLGRVQPDTVSALLLWGLQDRASRVSLAPISTLLTKVR</sequence>
<evidence type="ECO:0008006" key="5">
    <source>
        <dbReference type="Google" id="ProtNLM"/>
    </source>
</evidence>
<reference evidence="3 4" key="1">
    <citation type="submission" date="2013-04" db="EMBL/GenBank/DDBJ databases">
        <title>Oceanicola sp. 22II1-22F33 Genome Sequencing.</title>
        <authorList>
            <person name="Lai Q."/>
            <person name="Li G."/>
            <person name="Shao Z."/>
        </authorList>
    </citation>
    <scope>NUCLEOTIDE SEQUENCE [LARGE SCALE GENOMIC DNA]</scope>
    <source>
        <strain evidence="3 4">22II1-22F33</strain>
    </source>
</reference>
<protein>
    <recommendedName>
        <fullName evidence="5">Divergent polysaccharide deacetylase</fullName>
    </recommendedName>
</protein>
<feature type="compositionally biased region" description="Low complexity" evidence="1">
    <location>
        <begin position="100"/>
        <end position="132"/>
    </location>
</feature>
<dbReference type="GO" id="GO:0005975">
    <property type="term" value="P:carbohydrate metabolic process"/>
    <property type="evidence" value="ECO:0007669"/>
    <property type="project" value="InterPro"/>
</dbReference>
<dbReference type="InterPro" id="IPR011330">
    <property type="entry name" value="Glyco_hydro/deAcase_b/a-brl"/>
</dbReference>
<dbReference type="OrthoDB" id="7658418at2"/>
<dbReference type="Pfam" id="PF04748">
    <property type="entry name" value="Polysacc_deac_2"/>
    <property type="match status" value="1"/>
</dbReference>
<feature type="region of interest" description="Disordered" evidence="1">
    <location>
        <begin position="85"/>
        <end position="333"/>
    </location>
</feature>
<evidence type="ECO:0000256" key="1">
    <source>
        <dbReference type="SAM" id="MobiDB-lite"/>
    </source>
</evidence>
<evidence type="ECO:0000256" key="2">
    <source>
        <dbReference type="SAM" id="SignalP"/>
    </source>
</evidence>
<name>A0A225NQ70_9RHOB</name>
<keyword evidence="2" id="KW-0732">Signal</keyword>
<dbReference type="RefSeq" id="WP_088649446.1">
    <property type="nucleotide sequence ID" value="NZ_AQQR01000003.1"/>
</dbReference>
<evidence type="ECO:0000313" key="3">
    <source>
        <dbReference type="EMBL" id="OWU74672.1"/>
    </source>
</evidence>
<dbReference type="CDD" id="cd10936">
    <property type="entry name" value="CE4_DAC2"/>
    <property type="match status" value="1"/>
</dbReference>
<accession>A0A225NQ70</accession>
<feature type="region of interest" description="Disordered" evidence="1">
    <location>
        <begin position="20"/>
        <end position="73"/>
    </location>
</feature>
<dbReference type="InterPro" id="IPR006837">
    <property type="entry name" value="Divergent_DAC"/>
</dbReference>
<dbReference type="EMBL" id="AQQR01000003">
    <property type="protein sequence ID" value="OWU74672.1"/>
    <property type="molecule type" value="Genomic_DNA"/>
</dbReference>
<comment type="caution">
    <text evidence="3">The sequence shown here is derived from an EMBL/GenBank/DDBJ whole genome shotgun (WGS) entry which is preliminary data.</text>
</comment>
<evidence type="ECO:0000313" key="4">
    <source>
        <dbReference type="Proteomes" id="UP000215377"/>
    </source>
</evidence>
<keyword evidence="4" id="KW-1185">Reference proteome</keyword>
<gene>
    <name evidence="3" type="ORF">ATO3_08580</name>
</gene>
<dbReference type="SUPFAM" id="SSF88713">
    <property type="entry name" value="Glycoside hydrolase/deacetylase"/>
    <property type="match status" value="1"/>
</dbReference>
<organism evidence="3 4">
    <name type="scientific">Marinibacterium profundimaris</name>
    <dbReference type="NCBI Taxonomy" id="1679460"/>
    <lineage>
        <taxon>Bacteria</taxon>
        <taxon>Pseudomonadati</taxon>
        <taxon>Pseudomonadota</taxon>
        <taxon>Alphaproteobacteria</taxon>
        <taxon>Rhodobacterales</taxon>
        <taxon>Paracoccaceae</taxon>
        <taxon>Marinibacterium</taxon>
    </lineage>
</organism>